<dbReference type="InterPro" id="IPR011122">
    <property type="entry name" value="WavE"/>
</dbReference>
<keyword evidence="2" id="KW-1185">Reference proteome</keyword>
<reference evidence="2" key="1">
    <citation type="submission" date="2017-08" db="EMBL/GenBank/DDBJ databases">
        <authorList>
            <person name="Varghese N."/>
            <person name="Submissions S."/>
        </authorList>
    </citation>
    <scope>NUCLEOTIDE SEQUENCE [LARGE SCALE GENOMIC DNA]</scope>
    <source>
        <strain evidence="2">AP-Melu-1000-B4</strain>
    </source>
</reference>
<proteinExistence type="predicted"/>
<sequence length="353" mass="40210">MLITLRDFAAKILLTFLSRIDRKAYATFIERLCFFGNKDPSIKDFVTIVVRPKNNYQKMVALDSATEDVAILIQGPIVRECDFTINTLKLYKEYFPRSPVVFSTLDHLTQIEKDNISALGVTIIICNKPVVTGFLNFNLQRETVLKGLNAVNKLGVTKVIKTRSDQRIYSRFAISFLNASLIQFPSKNITACKGRIFLLSTTTLANFPLHVCDMFQFGYLQDVVNFWSIPAHEESVNREAFTSKMANKILVGEALIQKTTIPEVSLGRFYATMLYGEQSIGDPSLTYHRMLQEVIGVVDQGQLDLCWPKYNSFEVSQDYRVPWILERLTFEKWVALYAGHAKKVISFNPDALI</sequence>
<dbReference type="Pfam" id="PF07507">
    <property type="entry name" value="WavE"/>
    <property type="match status" value="1"/>
</dbReference>
<dbReference type="OrthoDB" id="9153187at2"/>
<dbReference type="EMBL" id="OANS01000003">
    <property type="protein sequence ID" value="SNX29110.1"/>
    <property type="molecule type" value="Genomic_DNA"/>
</dbReference>
<organism evidence="1 2">
    <name type="scientific">Polynucleobacter meluiroseus</name>
    <dbReference type="NCBI Taxonomy" id="1938814"/>
    <lineage>
        <taxon>Bacteria</taxon>
        <taxon>Pseudomonadati</taxon>
        <taxon>Pseudomonadota</taxon>
        <taxon>Betaproteobacteria</taxon>
        <taxon>Burkholderiales</taxon>
        <taxon>Burkholderiaceae</taxon>
        <taxon>Polynucleobacter</taxon>
    </lineage>
</organism>
<evidence type="ECO:0000313" key="2">
    <source>
        <dbReference type="Proteomes" id="UP000218069"/>
    </source>
</evidence>
<protein>
    <submittedName>
        <fullName evidence="1">WavE lipopolysaccharide synthesis</fullName>
    </submittedName>
</protein>
<dbReference type="AlphaFoldDB" id="A0A240E2L0"/>
<dbReference type="Proteomes" id="UP000218069">
    <property type="component" value="Unassembled WGS sequence"/>
</dbReference>
<evidence type="ECO:0000313" key="1">
    <source>
        <dbReference type="EMBL" id="SNX29110.1"/>
    </source>
</evidence>
<dbReference type="RefSeq" id="WP_096673810.1">
    <property type="nucleotide sequence ID" value="NZ_OANS01000003.1"/>
</dbReference>
<accession>A0A240E2L0</accession>
<name>A0A240E2L0_9BURK</name>
<gene>
    <name evidence="1" type="ORF">SAMN06295945_1474</name>
</gene>